<evidence type="ECO:0000313" key="5">
    <source>
        <dbReference type="EMBL" id="KYM93678.1"/>
    </source>
</evidence>
<evidence type="ECO:0000256" key="1">
    <source>
        <dbReference type="ARBA" id="ARBA00022722"/>
    </source>
</evidence>
<dbReference type="Proteomes" id="UP000078542">
    <property type="component" value="Unassembled WGS sequence"/>
</dbReference>
<dbReference type="Pfam" id="PF01771">
    <property type="entry name" value="Viral_alk_exo"/>
    <property type="match status" value="1"/>
</dbReference>
<dbReference type="GO" id="GO:0004519">
    <property type="term" value="F:endonuclease activity"/>
    <property type="evidence" value="ECO:0007669"/>
    <property type="project" value="UniProtKB-KW"/>
</dbReference>
<dbReference type="AlphaFoldDB" id="A0A151I6J3"/>
<dbReference type="PANTHER" id="PTHR39953">
    <property type="entry name" value="RE54151P"/>
    <property type="match status" value="1"/>
</dbReference>
<sequence length="194" mass="22536">MFIVLTFLRDDDRFNAPEIRSAKVSLNCRENYGDTAIGYVQLKREGDLCIVKCGCKHALAVLMWVHRRSEDPAPTEIACYWKKSRLSKSKQIDYQISRLHIDLQCLRTNDLSLHRLLLKFHLNGGLLSGDFLTFASSEMTQVLCDEAERLTQKQSDCPLWYELRYGRITASRLQLRNCTKQHIVQQTMGRLLNR</sequence>
<keyword evidence="2" id="KW-0255">Endonuclease</keyword>
<reference evidence="5 6" key="1">
    <citation type="submission" date="2016-03" db="EMBL/GenBank/DDBJ databases">
        <title>Cyphomyrmex costatus WGS genome.</title>
        <authorList>
            <person name="Nygaard S."/>
            <person name="Hu H."/>
            <person name="Boomsma J."/>
            <person name="Zhang G."/>
        </authorList>
    </citation>
    <scope>NUCLEOTIDE SEQUENCE [LARGE SCALE GENOMIC DNA]</scope>
    <source>
        <strain evidence="5">MS0001</strain>
        <tissue evidence="5">Whole body</tissue>
    </source>
</reference>
<protein>
    <recommendedName>
        <fullName evidence="7">SWIM-type domain-containing protein</fullName>
    </recommendedName>
</protein>
<keyword evidence="3" id="KW-0378">Hydrolase</keyword>
<dbReference type="EMBL" id="KQ978476">
    <property type="protein sequence ID" value="KYM93678.1"/>
    <property type="molecule type" value="Genomic_DNA"/>
</dbReference>
<keyword evidence="1" id="KW-0540">Nuclease</keyword>
<keyword evidence="6" id="KW-1185">Reference proteome</keyword>
<proteinExistence type="predicted"/>
<dbReference type="PANTHER" id="PTHR39953:SF1">
    <property type="entry name" value="RE54151P"/>
    <property type="match status" value="1"/>
</dbReference>
<evidence type="ECO:0000313" key="6">
    <source>
        <dbReference type="Proteomes" id="UP000078542"/>
    </source>
</evidence>
<dbReference type="GO" id="GO:0004527">
    <property type="term" value="F:exonuclease activity"/>
    <property type="evidence" value="ECO:0007669"/>
    <property type="project" value="UniProtKB-KW"/>
</dbReference>
<dbReference type="InterPro" id="IPR034720">
    <property type="entry name" value="Viral_alk_exo"/>
</dbReference>
<name>A0A151I6J3_9HYME</name>
<keyword evidence="4" id="KW-0269">Exonuclease</keyword>
<accession>A0A151I6J3</accession>
<organism evidence="5 6">
    <name type="scientific">Cyphomyrmex costatus</name>
    <dbReference type="NCBI Taxonomy" id="456900"/>
    <lineage>
        <taxon>Eukaryota</taxon>
        <taxon>Metazoa</taxon>
        <taxon>Ecdysozoa</taxon>
        <taxon>Arthropoda</taxon>
        <taxon>Hexapoda</taxon>
        <taxon>Insecta</taxon>
        <taxon>Pterygota</taxon>
        <taxon>Neoptera</taxon>
        <taxon>Endopterygota</taxon>
        <taxon>Hymenoptera</taxon>
        <taxon>Apocrita</taxon>
        <taxon>Aculeata</taxon>
        <taxon>Formicoidea</taxon>
        <taxon>Formicidae</taxon>
        <taxon>Myrmicinae</taxon>
        <taxon>Cyphomyrmex</taxon>
    </lineage>
</organism>
<evidence type="ECO:0008006" key="7">
    <source>
        <dbReference type="Google" id="ProtNLM"/>
    </source>
</evidence>
<evidence type="ECO:0000256" key="2">
    <source>
        <dbReference type="ARBA" id="ARBA00022759"/>
    </source>
</evidence>
<evidence type="ECO:0000256" key="4">
    <source>
        <dbReference type="ARBA" id="ARBA00022839"/>
    </source>
</evidence>
<gene>
    <name evidence="5" type="ORF">ALC62_15720</name>
</gene>
<evidence type="ECO:0000256" key="3">
    <source>
        <dbReference type="ARBA" id="ARBA00022801"/>
    </source>
</evidence>